<dbReference type="EMBL" id="CP060828">
    <property type="protein sequence ID" value="QNP72982.1"/>
    <property type="molecule type" value="Genomic_DNA"/>
</dbReference>
<dbReference type="RefSeq" id="WP_187749927.1">
    <property type="nucleotide sequence ID" value="NZ_CP060828.1"/>
</dbReference>
<dbReference type="Pfam" id="PF04149">
    <property type="entry name" value="DUF397"/>
    <property type="match status" value="1"/>
</dbReference>
<dbReference type="KEGG" id="sroi:IAG44_28485"/>
<keyword evidence="3" id="KW-1185">Reference proteome</keyword>
<accession>A0A7H0IJL6</accession>
<gene>
    <name evidence="2" type="ORF">IAG44_28485</name>
</gene>
<protein>
    <submittedName>
        <fullName evidence="2">DUF397 domain-containing protein</fullName>
    </submittedName>
</protein>
<dbReference type="Proteomes" id="UP000516052">
    <property type="component" value="Chromosome"/>
</dbReference>
<feature type="domain" description="DUF397" evidence="1">
    <location>
        <begin position="9"/>
        <end position="60"/>
    </location>
</feature>
<name>A0A7H0IJL6_9ACTN</name>
<evidence type="ECO:0000259" key="1">
    <source>
        <dbReference type="Pfam" id="PF04149"/>
    </source>
</evidence>
<evidence type="ECO:0000313" key="2">
    <source>
        <dbReference type="EMBL" id="QNP72982.1"/>
    </source>
</evidence>
<dbReference type="InterPro" id="IPR007278">
    <property type="entry name" value="DUF397"/>
</dbReference>
<organism evidence="2 3">
    <name type="scientific">Streptomyces roseirectus</name>
    <dbReference type="NCBI Taxonomy" id="2768066"/>
    <lineage>
        <taxon>Bacteria</taxon>
        <taxon>Bacillati</taxon>
        <taxon>Actinomycetota</taxon>
        <taxon>Actinomycetes</taxon>
        <taxon>Kitasatosporales</taxon>
        <taxon>Streptomycetaceae</taxon>
        <taxon>Streptomyces</taxon>
    </lineage>
</organism>
<proteinExistence type="predicted"/>
<dbReference type="AlphaFoldDB" id="A0A7H0IJL6"/>
<evidence type="ECO:0000313" key="3">
    <source>
        <dbReference type="Proteomes" id="UP000516052"/>
    </source>
</evidence>
<sequence>MARSAEILWRKSSYSSDQGGECVEVASTPPARIAVRDSKNPAGPRLAFRPTVFSDFVDWAQSR</sequence>
<reference evidence="2 3" key="1">
    <citation type="submission" date="2020-08" db="EMBL/GenBank/DDBJ databases">
        <title>A novel species.</title>
        <authorList>
            <person name="Gao J."/>
        </authorList>
    </citation>
    <scope>NUCLEOTIDE SEQUENCE [LARGE SCALE GENOMIC DNA]</scope>
    <source>
        <strain evidence="2 3">CRXT-G-22</strain>
    </source>
</reference>